<reference evidence="1 2" key="1">
    <citation type="submission" date="2016-03" db="EMBL/GenBank/DDBJ databases">
        <title>EvidentialGene: Evidence-directed Construction of Genes on Genomes.</title>
        <authorList>
            <person name="Gilbert D.G."/>
            <person name="Choi J.-H."/>
            <person name="Mockaitis K."/>
            <person name="Colbourne J."/>
            <person name="Pfrender M."/>
        </authorList>
    </citation>
    <scope>NUCLEOTIDE SEQUENCE [LARGE SCALE GENOMIC DNA]</scope>
    <source>
        <strain evidence="1 2">Xinb3</strain>
        <tissue evidence="1">Complete organism</tissue>
    </source>
</reference>
<protein>
    <submittedName>
        <fullName evidence="1">Uncharacterized protein</fullName>
    </submittedName>
</protein>
<feature type="non-terminal residue" evidence="1">
    <location>
        <position position="132"/>
    </location>
</feature>
<accession>A0A164JG60</accession>
<gene>
    <name evidence="1" type="ORF">APZ42_000697</name>
</gene>
<evidence type="ECO:0000313" key="1">
    <source>
        <dbReference type="EMBL" id="KZS02313.1"/>
    </source>
</evidence>
<name>A0A164JG60_9CRUS</name>
<sequence length="132" mass="15173">FNRFARDAPYLSISLFYTLSRYCLSQVLQSISLFNEKLTVRAFVDDVTIFISCDEDFARAGQVLDLFCQWTKARMNNEKTKALGLGTWSSMMTWPLEWLVSEPRLSLLGIKFSHSIVETADRVWNDAFGSLN</sequence>
<dbReference type="Proteomes" id="UP000076858">
    <property type="component" value="Unassembled WGS sequence"/>
</dbReference>
<dbReference type="EMBL" id="LRGB01004703">
    <property type="protein sequence ID" value="KZS02313.1"/>
    <property type="molecule type" value="Genomic_DNA"/>
</dbReference>
<organism evidence="1 2">
    <name type="scientific">Daphnia magna</name>
    <dbReference type="NCBI Taxonomy" id="35525"/>
    <lineage>
        <taxon>Eukaryota</taxon>
        <taxon>Metazoa</taxon>
        <taxon>Ecdysozoa</taxon>
        <taxon>Arthropoda</taxon>
        <taxon>Crustacea</taxon>
        <taxon>Branchiopoda</taxon>
        <taxon>Diplostraca</taxon>
        <taxon>Cladocera</taxon>
        <taxon>Anomopoda</taxon>
        <taxon>Daphniidae</taxon>
        <taxon>Daphnia</taxon>
    </lineage>
</organism>
<feature type="non-terminal residue" evidence="1">
    <location>
        <position position="1"/>
    </location>
</feature>
<dbReference type="AlphaFoldDB" id="A0A164JG60"/>
<evidence type="ECO:0000313" key="2">
    <source>
        <dbReference type="Proteomes" id="UP000076858"/>
    </source>
</evidence>
<keyword evidence="2" id="KW-1185">Reference proteome</keyword>
<proteinExistence type="predicted"/>
<comment type="caution">
    <text evidence="1">The sequence shown here is derived from an EMBL/GenBank/DDBJ whole genome shotgun (WGS) entry which is preliminary data.</text>
</comment>